<dbReference type="PANTHER" id="PTHR43350">
    <property type="entry name" value="NAD-DEPENDENT ALCOHOL DEHYDROGENASE"/>
    <property type="match status" value="1"/>
</dbReference>
<comment type="similarity">
    <text evidence="2">Belongs to the zinc-containing alcohol dehydrogenase family.</text>
</comment>
<dbReference type="RefSeq" id="WP_125242887.1">
    <property type="nucleotide sequence ID" value="NZ_RSED01000006.1"/>
</dbReference>
<organism evidence="6 7">
    <name type="scientific">Aquabacterium soli</name>
    <dbReference type="NCBI Taxonomy" id="2493092"/>
    <lineage>
        <taxon>Bacteria</taxon>
        <taxon>Pseudomonadati</taxon>
        <taxon>Pseudomonadota</taxon>
        <taxon>Betaproteobacteria</taxon>
        <taxon>Burkholderiales</taxon>
        <taxon>Aquabacterium</taxon>
    </lineage>
</organism>
<evidence type="ECO:0000313" key="7">
    <source>
        <dbReference type="Proteomes" id="UP000269265"/>
    </source>
</evidence>
<evidence type="ECO:0000256" key="2">
    <source>
        <dbReference type="ARBA" id="ARBA00008072"/>
    </source>
</evidence>
<protein>
    <submittedName>
        <fullName evidence="6">Zinc-binding alcohol dehydrogenase</fullName>
    </submittedName>
</protein>
<dbReference type="GO" id="GO:0016491">
    <property type="term" value="F:oxidoreductase activity"/>
    <property type="evidence" value="ECO:0007669"/>
    <property type="project" value="UniProtKB-KW"/>
</dbReference>
<comment type="cofactor">
    <cofactor evidence="1">
        <name>Zn(2+)</name>
        <dbReference type="ChEBI" id="CHEBI:29105"/>
    </cofactor>
</comment>
<evidence type="ECO:0000256" key="5">
    <source>
        <dbReference type="ARBA" id="ARBA00023002"/>
    </source>
</evidence>
<dbReference type="SUPFAM" id="SSF51735">
    <property type="entry name" value="NAD(P)-binding Rossmann-fold domains"/>
    <property type="match status" value="1"/>
</dbReference>
<keyword evidence="3" id="KW-0479">Metal-binding</keyword>
<gene>
    <name evidence="6" type="ORF">EIP75_08765</name>
</gene>
<evidence type="ECO:0000256" key="1">
    <source>
        <dbReference type="ARBA" id="ARBA00001947"/>
    </source>
</evidence>
<sequence>MTEARAFWTVSPGLGEIRSATLREPAPGEVQVKALRSGISRGTESLVFGGRVPPSQWQAMRCPFQEGDFPGPVKYGYASVGMVEAGPAHLLGRRIFSLHPHQDHYIVPVDAVTVVPDAVPDARAVLAANMETAVNGLWDAAPRLGDRIAVVGAGVVGGLVATLAARVPGATVELIDTNPQRAALASQLGCRFALPDQATPDADLVIHASGHPDGLATALRIAGFEATVLEMSWYGDRPVSVPLGEAFHARRLNLRSSQVGAVATAQRARWTYQRRLALALKLLADPVFDYFLTGESRFQDLPHTLPRLVEAPGGELCHVIHYN</sequence>
<dbReference type="AlphaFoldDB" id="A0A3R8TTK9"/>
<dbReference type="EMBL" id="RSED01000006">
    <property type="protein sequence ID" value="RRS04513.1"/>
    <property type="molecule type" value="Genomic_DNA"/>
</dbReference>
<evidence type="ECO:0000256" key="4">
    <source>
        <dbReference type="ARBA" id="ARBA00022833"/>
    </source>
</evidence>
<dbReference type="GO" id="GO:0046872">
    <property type="term" value="F:metal ion binding"/>
    <property type="evidence" value="ECO:0007669"/>
    <property type="project" value="UniProtKB-KW"/>
</dbReference>
<dbReference type="Proteomes" id="UP000269265">
    <property type="component" value="Unassembled WGS sequence"/>
</dbReference>
<evidence type="ECO:0000256" key="3">
    <source>
        <dbReference type="ARBA" id="ARBA00022723"/>
    </source>
</evidence>
<comment type="caution">
    <text evidence="6">The sequence shown here is derived from an EMBL/GenBank/DDBJ whole genome shotgun (WGS) entry which is preliminary data.</text>
</comment>
<keyword evidence="4" id="KW-0862">Zinc</keyword>
<dbReference type="PANTHER" id="PTHR43350:SF19">
    <property type="entry name" value="D-GULOSIDE 3-DEHYDROGENASE"/>
    <property type="match status" value="1"/>
</dbReference>
<keyword evidence="7" id="KW-1185">Reference proteome</keyword>
<dbReference type="OrthoDB" id="9781588at2"/>
<reference evidence="6 7" key="1">
    <citation type="submission" date="2018-12" db="EMBL/GenBank/DDBJ databases">
        <title>The whole draft genome of Aquabacterium sp. SJQ9.</title>
        <authorList>
            <person name="Sun L."/>
            <person name="Gao X."/>
            <person name="Chen W."/>
            <person name="Huang K."/>
        </authorList>
    </citation>
    <scope>NUCLEOTIDE SEQUENCE [LARGE SCALE GENOMIC DNA]</scope>
    <source>
        <strain evidence="6 7">SJQ9</strain>
    </source>
</reference>
<accession>A0A3R8TTK9</accession>
<dbReference type="SUPFAM" id="SSF50129">
    <property type="entry name" value="GroES-like"/>
    <property type="match status" value="1"/>
</dbReference>
<dbReference type="Gene3D" id="3.90.180.10">
    <property type="entry name" value="Medium-chain alcohol dehydrogenases, catalytic domain"/>
    <property type="match status" value="1"/>
</dbReference>
<dbReference type="Gene3D" id="3.40.50.720">
    <property type="entry name" value="NAD(P)-binding Rossmann-like Domain"/>
    <property type="match status" value="1"/>
</dbReference>
<name>A0A3R8TTK9_9BURK</name>
<proteinExistence type="inferred from homology"/>
<dbReference type="InterPro" id="IPR036291">
    <property type="entry name" value="NAD(P)-bd_dom_sf"/>
</dbReference>
<keyword evidence="5" id="KW-0560">Oxidoreductase</keyword>
<dbReference type="CDD" id="cd08255">
    <property type="entry name" value="2-desacetyl-2-hydroxyethyl_bacteriochlorophyllide_like"/>
    <property type="match status" value="1"/>
</dbReference>
<dbReference type="InterPro" id="IPR011032">
    <property type="entry name" value="GroES-like_sf"/>
</dbReference>
<evidence type="ECO:0000313" key="6">
    <source>
        <dbReference type="EMBL" id="RRS04513.1"/>
    </source>
</evidence>